<dbReference type="Gene3D" id="3.40.630.30">
    <property type="match status" value="1"/>
</dbReference>
<dbReference type="SUPFAM" id="SSF55729">
    <property type="entry name" value="Acyl-CoA N-acyltransferases (Nat)"/>
    <property type="match status" value="1"/>
</dbReference>
<evidence type="ECO:0000313" key="2">
    <source>
        <dbReference type="EMBL" id="HDK37659.1"/>
    </source>
</evidence>
<protein>
    <submittedName>
        <fullName evidence="2">GNAT family N-acetyltransferase</fullName>
    </submittedName>
</protein>
<gene>
    <name evidence="2" type="ORF">ENG92_01390</name>
</gene>
<dbReference type="CDD" id="cd04301">
    <property type="entry name" value="NAT_SF"/>
    <property type="match status" value="1"/>
</dbReference>
<dbReference type="InterPro" id="IPR000182">
    <property type="entry name" value="GNAT_dom"/>
</dbReference>
<dbReference type="EMBL" id="DRCV01000061">
    <property type="protein sequence ID" value="HDK37659.1"/>
    <property type="molecule type" value="Genomic_DNA"/>
</dbReference>
<feature type="domain" description="N-acetyltransferase" evidence="1">
    <location>
        <begin position="6"/>
        <end position="95"/>
    </location>
</feature>
<feature type="non-terminal residue" evidence="2">
    <location>
        <position position="95"/>
    </location>
</feature>
<organism evidence="2">
    <name type="scientific">Thiolapillus brandeum</name>
    <dbReference type="NCBI Taxonomy" id="1076588"/>
    <lineage>
        <taxon>Bacteria</taxon>
        <taxon>Pseudomonadati</taxon>
        <taxon>Pseudomonadota</taxon>
        <taxon>Gammaproteobacteria</taxon>
        <taxon>Chromatiales</taxon>
        <taxon>Sedimenticolaceae</taxon>
        <taxon>Thiolapillus</taxon>
    </lineage>
</organism>
<dbReference type="AlphaFoldDB" id="A0A831NYM3"/>
<dbReference type="GO" id="GO:0016747">
    <property type="term" value="F:acyltransferase activity, transferring groups other than amino-acyl groups"/>
    <property type="evidence" value="ECO:0007669"/>
    <property type="project" value="InterPro"/>
</dbReference>
<dbReference type="PROSITE" id="PS51186">
    <property type="entry name" value="GNAT"/>
    <property type="match status" value="1"/>
</dbReference>
<proteinExistence type="predicted"/>
<accession>A0A831NYM3</accession>
<sequence length="95" mass="10617">MTEASFSIRLANWHQDAEALSLVRKKVFVEEQQVPVELEWDGQDPQCLHLLAEDAGGNPIGTGRLLPDGHIGRMAVLKEWRGKGIGFALLRQLKE</sequence>
<dbReference type="Proteomes" id="UP000885822">
    <property type="component" value="Unassembled WGS sequence"/>
</dbReference>
<dbReference type="InterPro" id="IPR016181">
    <property type="entry name" value="Acyl_CoA_acyltransferase"/>
</dbReference>
<comment type="caution">
    <text evidence="2">The sequence shown here is derived from an EMBL/GenBank/DDBJ whole genome shotgun (WGS) entry which is preliminary data.</text>
</comment>
<name>A0A831NYM3_9GAMM</name>
<evidence type="ECO:0000259" key="1">
    <source>
        <dbReference type="PROSITE" id="PS51186"/>
    </source>
</evidence>
<reference evidence="2" key="1">
    <citation type="journal article" date="2020" name="mSystems">
        <title>Genome- and Community-Level Interaction Insights into Carbon Utilization and Element Cycling Functions of Hydrothermarchaeota in Hydrothermal Sediment.</title>
        <authorList>
            <person name="Zhou Z."/>
            <person name="Liu Y."/>
            <person name="Xu W."/>
            <person name="Pan J."/>
            <person name="Luo Z.H."/>
            <person name="Li M."/>
        </authorList>
    </citation>
    <scope>NUCLEOTIDE SEQUENCE [LARGE SCALE GENOMIC DNA]</scope>
    <source>
        <strain evidence="2">HyVt-26</strain>
    </source>
</reference>
<dbReference type="Pfam" id="PF00583">
    <property type="entry name" value="Acetyltransf_1"/>
    <property type="match status" value="1"/>
</dbReference>